<gene>
    <name evidence="3" type="ORF">GSI_04077</name>
</gene>
<protein>
    <recommendedName>
        <fullName evidence="2">Cyclin N-terminal domain-containing protein</fullName>
    </recommendedName>
</protein>
<dbReference type="InterPro" id="IPR013922">
    <property type="entry name" value="Cyclin_PHO80-like"/>
</dbReference>
<dbReference type="PANTHER" id="PTHR15615:SF108">
    <property type="entry name" value="PROTEIN CNPPD1"/>
    <property type="match status" value="1"/>
</dbReference>
<dbReference type="Gene3D" id="1.10.472.10">
    <property type="entry name" value="Cyclin-like"/>
    <property type="match status" value="1"/>
</dbReference>
<dbReference type="GO" id="GO:0000307">
    <property type="term" value="C:cyclin-dependent protein kinase holoenzyme complex"/>
    <property type="evidence" value="ECO:0007669"/>
    <property type="project" value="TreeGrafter"/>
</dbReference>
<evidence type="ECO:0000313" key="4">
    <source>
        <dbReference type="Proteomes" id="UP000230002"/>
    </source>
</evidence>
<accession>A0A2G8SI58</accession>
<dbReference type="Proteomes" id="UP000230002">
    <property type="component" value="Unassembled WGS sequence"/>
</dbReference>
<name>A0A2G8SI58_9APHY</name>
<feature type="compositionally biased region" description="Low complexity" evidence="1">
    <location>
        <begin position="81"/>
        <end position="90"/>
    </location>
</feature>
<feature type="compositionally biased region" description="Pro residues" evidence="1">
    <location>
        <begin position="292"/>
        <end position="304"/>
    </location>
</feature>
<feature type="compositionally biased region" description="Polar residues" evidence="1">
    <location>
        <begin position="363"/>
        <end position="382"/>
    </location>
</feature>
<feature type="region of interest" description="Disordered" evidence="1">
    <location>
        <begin position="363"/>
        <end position="386"/>
    </location>
</feature>
<dbReference type="EMBL" id="AYKW01000007">
    <property type="protein sequence ID" value="PIL33454.1"/>
    <property type="molecule type" value="Genomic_DNA"/>
</dbReference>
<dbReference type="SUPFAM" id="SSF47954">
    <property type="entry name" value="Cyclin-like"/>
    <property type="match status" value="1"/>
</dbReference>
<comment type="caution">
    <text evidence="3">The sequence shown here is derived from an EMBL/GenBank/DDBJ whole genome shotgun (WGS) entry which is preliminary data.</text>
</comment>
<dbReference type="GO" id="GO:0016538">
    <property type="term" value="F:cyclin-dependent protein serine/threonine kinase regulator activity"/>
    <property type="evidence" value="ECO:0007669"/>
    <property type="project" value="TreeGrafter"/>
</dbReference>
<dbReference type="GO" id="GO:0005634">
    <property type="term" value="C:nucleus"/>
    <property type="evidence" value="ECO:0007669"/>
    <property type="project" value="TreeGrafter"/>
</dbReference>
<dbReference type="STRING" id="1077348.A0A2G8SI58"/>
<dbReference type="GO" id="GO:0019901">
    <property type="term" value="F:protein kinase binding"/>
    <property type="evidence" value="ECO:0007669"/>
    <property type="project" value="InterPro"/>
</dbReference>
<dbReference type="InterPro" id="IPR036915">
    <property type="entry name" value="Cyclin-like_sf"/>
</dbReference>
<keyword evidence="4" id="KW-1185">Reference proteome</keyword>
<dbReference type="OrthoDB" id="244495at2759"/>
<dbReference type="Pfam" id="PF00134">
    <property type="entry name" value="Cyclin_N"/>
    <property type="match status" value="1"/>
</dbReference>
<dbReference type="PANTHER" id="PTHR15615">
    <property type="match status" value="1"/>
</dbReference>
<dbReference type="InterPro" id="IPR006671">
    <property type="entry name" value="Cyclin_N"/>
</dbReference>
<dbReference type="AlphaFoldDB" id="A0A2G8SI58"/>
<sequence length="418" mass="44302">MAHGPALEPRRTQPAIFLPRLGIGICLYLSSPPSPFPTSLPFVPPASAPSSSPRDTLPMAAVSGPSTARHPSPLKRHTRMSSRPSGSSSSHVVDPYYGHEETAKLCARFVTHLFACPDLPPLSTAIPPAPSPPLANFIAYALHRTRLHSSVTFAALYLLQRLKARFPAARGSSGHRLFISAFMIASKVICDDTYSNKSWSIVGQGMFALREINQMEREMCSYLEWQLNIEPNALKEFEAKVRRDFKGLGPYPTYVLPSPAPSPMPSTTPYNAQTGGAAPTPSFAARSQQPPSTSPPKPIPPPVPVHAGAPPYSASSSPHTPGTPDTPESSMSTSTSPASSVSPSTPLGYEDHSVRVVSSGTIGTPITIDSQSPTTASHMPGTSSSSASVAYAAARNVPSVLKKAKCGDIFARASPCVW</sequence>
<dbReference type="CDD" id="cd20557">
    <property type="entry name" value="CYCLIN_ScPCL1-like"/>
    <property type="match status" value="1"/>
</dbReference>
<feature type="domain" description="Cyclin N-terminal" evidence="2">
    <location>
        <begin position="134"/>
        <end position="228"/>
    </location>
</feature>
<proteinExistence type="predicted"/>
<feature type="region of interest" description="Disordered" evidence="1">
    <location>
        <begin position="45"/>
        <end position="92"/>
    </location>
</feature>
<reference evidence="3 4" key="1">
    <citation type="journal article" date="2015" name="Sci. Rep.">
        <title>Chromosome-level genome map provides insights into diverse defense mechanisms in the medicinal fungus Ganoderma sinense.</title>
        <authorList>
            <person name="Zhu Y."/>
            <person name="Xu J."/>
            <person name="Sun C."/>
            <person name="Zhou S."/>
            <person name="Xu H."/>
            <person name="Nelson D.R."/>
            <person name="Qian J."/>
            <person name="Song J."/>
            <person name="Luo H."/>
            <person name="Xiang L."/>
            <person name="Li Y."/>
            <person name="Xu Z."/>
            <person name="Ji A."/>
            <person name="Wang L."/>
            <person name="Lu S."/>
            <person name="Hayward A."/>
            <person name="Sun W."/>
            <person name="Li X."/>
            <person name="Schwartz D.C."/>
            <person name="Wang Y."/>
            <person name="Chen S."/>
        </authorList>
    </citation>
    <scope>NUCLEOTIDE SEQUENCE [LARGE SCALE GENOMIC DNA]</scope>
    <source>
        <strain evidence="3 4">ZZ0214-1</strain>
    </source>
</reference>
<feature type="compositionally biased region" description="Low complexity" evidence="1">
    <location>
        <begin position="305"/>
        <end position="346"/>
    </location>
</feature>
<evidence type="ECO:0000256" key="1">
    <source>
        <dbReference type="SAM" id="MobiDB-lite"/>
    </source>
</evidence>
<evidence type="ECO:0000313" key="3">
    <source>
        <dbReference type="EMBL" id="PIL33454.1"/>
    </source>
</evidence>
<evidence type="ECO:0000259" key="2">
    <source>
        <dbReference type="Pfam" id="PF00134"/>
    </source>
</evidence>
<organism evidence="3 4">
    <name type="scientific">Ganoderma sinense ZZ0214-1</name>
    <dbReference type="NCBI Taxonomy" id="1077348"/>
    <lineage>
        <taxon>Eukaryota</taxon>
        <taxon>Fungi</taxon>
        <taxon>Dikarya</taxon>
        <taxon>Basidiomycota</taxon>
        <taxon>Agaricomycotina</taxon>
        <taxon>Agaricomycetes</taxon>
        <taxon>Polyporales</taxon>
        <taxon>Polyporaceae</taxon>
        <taxon>Ganoderma</taxon>
    </lineage>
</organism>
<feature type="region of interest" description="Disordered" evidence="1">
    <location>
        <begin position="256"/>
        <end position="350"/>
    </location>
</feature>